<dbReference type="PANTHER" id="PTHR35833">
    <property type="entry name" value="GALACTOSE-BINDING DOMAIN-LIKE, ARMADILLO-TYPE FOLD PROTEIN-RELATED"/>
    <property type="match status" value="1"/>
</dbReference>
<keyword evidence="3" id="KW-1185">Reference proteome</keyword>
<evidence type="ECO:0000313" key="2">
    <source>
        <dbReference type="EMBL" id="KAG6435130.1"/>
    </source>
</evidence>
<comment type="caution">
    <text evidence="2">The sequence shown here is derived from an EMBL/GenBank/DDBJ whole genome shotgun (WGS) entry which is preliminary data.</text>
</comment>
<reference evidence="2" key="1">
    <citation type="submission" date="2018-01" db="EMBL/GenBank/DDBJ databases">
        <authorList>
            <person name="Mao J.F."/>
        </authorList>
    </citation>
    <scope>NUCLEOTIDE SEQUENCE</scope>
    <source>
        <strain evidence="2">Huo1</strain>
        <tissue evidence="2">Leaf</tissue>
    </source>
</reference>
<sequence length="2261" mass="254852">MHLSPSHEQWMQTGFQDLYSGTPVQFHTLKLFSLLKMAHRQLFQMIFSSSETYLKMLNGIQTSITSYGQQRESEKRFNEGVQWMGLNVVVKQCTMDEAYGYGDLKKVKPLVYKVKAMSRESSAQKAAHLLDTDLRNHWSTATNTKEWILLELDEPCLLSHIRIYNKSVLEWEISAGLRYKPETFVKVRPRCEAPRRDMMYPMNYTPCRFVRISCMRGNPIALFFVQLIGISVPGLEPEFQPVANYLLPYIISHKQDAVDMHLQLLQDVTSRLARFLPHLEADLNSFAEAAQPTMRFLAMLAGPFYPILRIASERENARLAPNFPDHEASKTNMSSSSTALTVSSNFEPRRSRTTLSASLPISTHLVFRPDAVLLLLRKAHKDFNLGNVCRTVSRILLKFMEPMLMHEVSASGLASEITSSVHDETPKSDHRDPISLPDYSNLLGEEFQIPFDSWDLTYLNMLDSAAVEEGLVHVLYASTSQLSHCSKLAENTSHLWLALPLIQALLPALRPNSSSPYQIDDKFSLWKQPFVQNALSQIVATSSSAIYCPLLRACAGYLASFSPSHAKAACVLIDLCCGVLAPWTAQVIAKVDLTIELLEDLLGVIQGTHVSFSRGRAALKYIVLMLSGNMDDIMEKYKEAKYQLLFLVEMLEPYLDPSLTPLKGMIAFGNVSSIFSESQEKNCATAINVIRTAVRKSAVLPSLEAEWRRVSVAPSVLLSVLDPQMQLPPDIDNRKFPSPGKVEPQSLASLPLSSHHGVISSRSNSQETTDTKVDITDITGKVDVLEDVNLLFAPPELNRMSLIHVPSTTDKNISDSNHLNVSLEVNNASLKNSVNQFRNDAALDADQGIEFSNLLADYSQLTNYRGCELRASEFRRLALNLISQKKFTQESHDVAIDALLLAAECYINPYFMVHLKDNLSSVSKIYHGNSDNLGAADIENFFGQKDNDLKLVADIERRRDRVVLEILIEAADLDRKYRKVASEGETLGLSVEGGEDAVNLFQHDNLSADAITLVRQNQALLCDFLIHHLQIDSHQEQRPRQEILMWCLLFLLHSATRLFCAPEFVVDVILKFAESFNMHLKSFCYQSKEGDPQLHNLKLHEVQRCWILLQNLVIGSSGNDERSVLPVNVRNGFRFSNLVPSLVWLQKVPAFSSSPFPIVRYFGWMAVARNAKQYLDDRLFLVSDFSELTYLLSIFSDDLSVVDNIAAQKNVGKQIEKLSIHPDINCEDGSKGLGCEDRWQSFHVLYPVISKYFPNLKEDFIGFGETILEAVGLQMKFLSTYMVPDLMCWFSDICLSPFVQSKNTQALSKDKPDYYKGFVAKNAKAVVLYILETIVVEHMEAMVPEIPRVVQVFVSLCQTTYCDVSFLESILHLLKPIIAYSLNKVPTGEDTLVDESCQSFESLCFSELFKFIKSTDENLGPSVEKGKCQALTIYVLASVFGNLSFQRKTELLQSALLWADFASSDGTNSLLDYICAYQVLMENCRDLLIATSKVWGIIPLQVSPDSDASISFVNGFPEFSSWFLNDICYSPSPTDVSGEHQDKPVADVSQKVCQLTLEEVKTLPIEIEAIISKLCPTLEQCWSLHNKLSKKLTSTCAECLIYSRCLWLIADRVSASSEVEDLHPSKLFDDVQDIWRTSLEGLSKKILLLQDKHCWEVASLLLDSLLGVPQHFCLDNVISDICLAVKNFSNSAPNISWRILTDKLIQLLFARGIYKVCQNEVPLVDLFRAMLVHPEPEQRYIVLKHLGRLVGQDVDGGKLILSSTIESVIATPVSPISANEHILSSLVAATWDNVALMASSDTSLLLRTNATALLINFIPYSARSKLQSFLASADNILQCLTALSQPTRYGPLTQFSLALIASVFLYCPSEDISLIPESIWRSIEAFGMSKIDRYCTSLEKKACEALCRLKSDGEQAKQVLREVLSSTPPKQQLPDFLTTRDSILMVIGNLTSAKSYLDFFSKDAEQRFMELEEAQLEMEFLQKEHPLPDSTFKLKDWRQFPFMSSYSKDDLGLQQIKERIKSIEKAKLREEIVARRQQKLLLRHARQQFLEEATLREAELIQKLDRERADEVEKELERQQLLELERAKTRELRNNLEMEKEKQAQARITIRDLQRELEQIESGVRPSRREFSSSSQTRTRDRYREREASRDGGEGSLRASSRGADATTTTALPGRGSFSGQLPTILQSRERTDECGSSYEETFDGSKDSGDTGSVGDPDMEGQPISFGSGQRHGSRGSKSRQIIDRKERDGRREGKWERKH</sequence>
<dbReference type="InterPro" id="IPR008979">
    <property type="entry name" value="Galactose-bd-like_sf"/>
</dbReference>
<organism evidence="2">
    <name type="scientific">Salvia splendens</name>
    <name type="common">Scarlet sage</name>
    <dbReference type="NCBI Taxonomy" id="180675"/>
    <lineage>
        <taxon>Eukaryota</taxon>
        <taxon>Viridiplantae</taxon>
        <taxon>Streptophyta</taxon>
        <taxon>Embryophyta</taxon>
        <taxon>Tracheophyta</taxon>
        <taxon>Spermatophyta</taxon>
        <taxon>Magnoliopsida</taxon>
        <taxon>eudicotyledons</taxon>
        <taxon>Gunneridae</taxon>
        <taxon>Pentapetalae</taxon>
        <taxon>asterids</taxon>
        <taxon>lamiids</taxon>
        <taxon>Lamiales</taxon>
        <taxon>Lamiaceae</taxon>
        <taxon>Nepetoideae</taxon>
        <taxon>Mentheae</taxon>
        <taxon>Salviinae</taxon>
        <taxon>Salvia</taxon>
        <taxon>Salvia subgen. Calosphace</taxon>
        <taxon>core Calosphace</taxon>
    </lineage>
</organism>
<evidence type="ECO:0000256" key="1">
    <source>
        <dbReference type="SAM" id="MobiDB-lite"/>
    </source>
</evidence>
<feature type="compositionally biased region" description="Polar residues" evidence="1">
    <location>
        <begin position="2178"/>
        <end position="2187"/>
    </location>
</feature>
<dbReference type="SUPFAM" id="SSF49785">
    <property type="entry name" value="Galactose-binding domain-like"/>
    <property type="match status" value="1"/>
</dbReference>
<feature type="compositionally biased region" description="Basic and acidic residues" evidence="1">
    <location>
        <begin position="2242"/>
        <end position="2261"/>
    </location>
</feature>
<feature type="region of interest" description="Disordered" evidence="1">
    <location>
        <begin position="2119"/>
        <end position="2261"/>
    </location>
</feature>
<evidence type="ECO:0000313" key="3">
    <source>
        <dbReference type="Proteomes" id="UP000298416"/>
    </source>
</evidence>
<dbReference type="EMBL" id="PNBA02000002">
    <property type="protein sequence ID" value="KAG6435130.1"/>
    <property type="molecule type" value="Genomic_DNA"/>
</dbReference>
<name>A0A8X8YNY5_SALSN</name>
<proteinExistence type="predicted"/>
<dbReference type="PANTHER" id="PTHR35833:SF1">
    <property type="entry name" value="GALACTOSE-BINDING DOMAIN-CONTAINING PROTEIN"/>
    <property type="match status" value="1"/>
</dbReference>
<reference evidence="2" key="2">
    <citation type="submission" date="2020-08" db="EMBL/GenBank/DDBJ databases">
        <title>Plant Genome Project.</title>
        <authorList>
            <person name="Zhang R.-G."/>
        </authorList>
    </citation>
    <scope>NUCLEOTIDE SEQUENCE</scope>
    <source>
        <strain evidence="2">Huo1</strain>
        <tissue evidence="2">Leaf</tissue>
    </source>
</reference>
<dbReference type="Proteomes" id="UP000298416">
    <property type="component" value="Unassembled WGS sequence"/>
</dbReference>
<gene>
    <name evidence="2" type="ORF">SASPL_106781</name>
</gene>
<accession>A0A8X8YNY5</accession>
<protein>
    <submittedName>
        <fullName evidence="2">Uncharacterized protein</fullName>
    </submittedName>
</protein>
<feature type="compositionally biased region" description="Basic and acidic residues" evidence="1">
    <location>
        <begin position="2138"/>
        <end position="2153"/>
    </location>
</feature>